<keyword evidence="6" id="KW-0418">Kinase</keyword>
<proteinExistence type="predicted"/>
<dbReference type="PRINTS" id="PR00344">
    <property type="entry name" value="BCTRLSENSOR"/>
</dbReference>
<dbReference type="Gene3D" id="3.30.565.10">
    <property type="entry name" value="Histidine kinase-like ATPase, C-terminal domain"/>
    <property type="match status" value="1"/>
</dbReference>
<dbReference type="PANTHER" id="PTHR43547:SF2">
    <property type="entry name" value="HYBRID SIGNAL TRANSDUCTION HISTIDINE KINASE C"/>
    <property type="match status" value="1"/>
</dbReference>
<keyword evidence="4" id="KW-0812">Transmembrane</keyword>
<evidence type="ECO:0000256" key="3">
    <source>
        <dbReference type="ARBA" id="ARBA00022553"/>
    </source>
</evidence>
<dbReference type="PANTHER" id="PTHR43547">
    <property type="entry name" value="TWO-COMPONENT HISTIDINE KINASE"/>
    <property type="match status" value="1"/>
</dbReference>
<dbReference type="Pfam" id="PF02518">
    <property type="entry name" value="HATPase_c"/>
    <property type="match status" value="1"/>
</dbReference>
<dbReference type="SMART" id="SM00388">
    <property type="entry name" value="HisKA"/>
    <property type="match status" value="1"/>
</dbReference>
<organism evidence="6 7">
    <name type="scientific">Pedobacter helvus</name>
    <dbReference type="NCBI Taxonomy" id="2563444"/>
    <lineage>
        <taxon>Bacteria</taxon>
        <taxon>Pseudomonadati</taxon>
        <taxon>Bacteroidota</taxon>
        <taxon>Sphingobacteriia</taxon>
        <taxon>Sphingobacteriales</taxon>
        <taxon>Sphingobacteriaceae</taxon>
        <taxon>Pedobacter</taxon>
    </lineage>
</organism>
<sequence>MAFNISYIISLYNTKNTLFMFLVGIVVASLFFTIEFKQMKFIVIYIVAVYLMATFISEIPIQEKLVNFIAGIILGLILLSFSRYSYYFKSNHFIQIKDLEEKNKKILILNNQKSEILSFVAHDLRAPLNNIDALSQFLLLEDSKNTEINMISSSALQAKNIINDLIEVVKTEQTDISKESIPLKPYLNKIIDRWTSNTTRKIEFIPQENDLNLSANASKLERVIDNLISNALKFSNSDKPIRIAVGSTNDTILINVIDFGIGIPAELQPYVFDQFSKAGRKGLKGENSLGLGLHISHKIIEQHKGELLVSSKENEGTTFTIKLPASA</sequence>
<dbReference type="RefSeq" id="WP_171046972.1">
    <property type="nucleotide sequence ID" value="NZ_SRMP02000052.1"/>
</dbReference>
<dbReference type="Gene3D" id="1.10.287.130">
    <property type="match status" value="1"/>
</dbReference>
<dbReference type="GO" id="GO:0016301">
    <property type="term" value="F:kinase activity"/>
    <property type="evidence" value="ECO:0007669"/>
    <property type="project" value="UniProtKB-KW"/>
</dbReference>
<dbReference type="SUPFAM" id="SSF55874">
    <property type="entry name" value="ATPase domain of HSP90 chaperone/DNA topoisomerase II/histidine kinase"/>
    <property type="match status" value="1"/>
</dbReference>
<dbReference type="EMBL" id="SRMP02000052">
    <property type="protein sequence ID" value="MFN0293838.1"/>
    <property type="molecule type" value="Genomic_DNA"/>
</dbReference>
<feature type="transmembrane region" description="Helical" evidence="4">
    <location>
        <begin position="41"/>
        <end position="59"/>
    </location>
</feature>
<dbReference type="SUPFAM" id="SSF47384">
    <property type="entry name" value="Homodimeric domain of signal transducing histidine kinase"/>
    <property type="match status" value="1"/>
</dbReference>
<keyword evidence="6" id="KW-0808">Transferase</keyword>
<keyword evidence="4" id="KW-1133">Transmembrane helix</keyword>
<evidence type="ECO:0000256" key="1">
    <source>
        <dbReference type="ARBA" id="ARBA00000085"/>
    </source>
</evidence>
<comment type="catalytic activity">
    <reaction evidence="1">
        <text>ATP + protein L-histidine = ADP + protein N-phospho-L-histidine.</text>
        <dbReference type="EC" id="2.7.13.3"/>
    </reaction>
</comment>
<reference evidence="6 7" key="1">
    <citation type="submission" date="2024-12" db="EMBL/GenBank/DDBJ databases">
        <authorList>
            <person name="Hu S."/>
        </authorList>
    </citation>
    <scope>NUCLEOTIDE SEQUENCE [LARGE SCALE GENOMIC DNA]</scope>
    <source>
        <strain evidence="6 7">P-25</strain>
    </source>
</reference>
<evidence type="ECO:0000313" key="6">
    <source>
        <dbReference type="EMBL" id="MFN0293838.1"/>
    </source>
</evidence>
<evidence type="ECO:0000256" key="2">
    <source>
        <dbReference type="ARBA" id="ARBA00012438"/>
    </source>
</evidence>
<keyword evidence="4" id="KW-0472">Membrane</keyword>
<dbReference type="InterPro" id="IPR005467">
    <property type="entry name" value="His_kinase_dom"/>
</dbReference>
<dbReference type="CDD" id="cd00075">
    <property type="entry name" value="HATPase"/>
    <property type="match status" value="1"/>
</dbReference>
<feature type="transmembrane region" description="Helical" evidence="4">
    <location>
        <begin position="65"/>
        <end position="86"/>
    </location>
</feature>
<accession>A0ABW9JRC0</accession>
<dbReference type="Proteomes" id="UP001517367">
    <property type="component" value="Unassembled WGS sequence"/>
</dbReference>
<keyword evidence="3" id="KW-0597">Phosphoprotein</keyword>
<keyword evidence="7" id="KW-1185">Reference proteome</keyword>
<dbReference type="PROSITE" id="PS50109">
    <property type="entry name" value="HIS_KIN"/>
    <property type="match status" value="1"/>
</dbReference>
<comment type="caution">
    <text evidence="6">The sequence shown here is derived from an EMBL/GenBank/DDBJ whole genome shotgun (WGS) entry which is preliminary data.</text>
</comment>
<dbReference type="InterPro" id="IPR004358">
    <property type="entry name" value="Sig_transdc_His_kin-like_C"/>
</dbReference>
<protein>
    <recommendedName>
        <fullName evidence="2">histidine kinase</fullName>
        <ecNumber evidence="2">2.7.13.3</ecNumber>
    </recommendedName>
</protein>
<feature type="domain" description="Histidine kinase" evidence="5">
    <location>
        <begin position="119"/>
        <end position="327"/>
    </location>
</feature>
<dbReference type="InterPro" id="IPR003594">
    <property type="entry name" value="HATPase_dom"/>
</dbReference>
<evidence type="ECO:0000313" key="7">
    <source>
        <dbReference type="Proteomes" id="UP001517367"/>
    </source>
</evidence>
<dbReference type="InterPro" id="IPR036890">
    <property type="entry name" value="HATPase_C_sf"/>
</dbReference>
<dbReference type="InterPro" id="IPR003661">
    <property type="entry name" value="HisK_dim/P_dom"/>
</dbReference>
<evidence type="ECO:0000256" key="4">
    <source>
        <dbReference type="SAM" id="Phobius"/>
    </source>
</evidence>
<feature type="transmembrane region" description="Helical" evidence="4">
    <location>
        <begin position="17"/>
        <end position="34"/>
    </location>
</feature>
<name>A0ABW9JRC0_9SPHI</name>
<dbReference type="SMART" id="SM00387">
    <property type="entry name" value="HATPase_c"/>
    <property type="match status" value="1"/>
</dbReference>
<dbReference type="InterPro" id="IPR036097">
    <property type="entry name" value="HisK_dim/P_sf"/>
</dbReference>
<dbReference type="CDD" id="cd00082">
    <property type="entry name" value="HisKA"/>
    <property type="match status" value="1"/>
</dbReference>
<dbReference type="Pfam" id="PF00512">
    <property type="entry name" value="HisKA"/>
    <property type="match status" value="1"/>
</dbReference>
<gene>
    <name evidence="6" type="ORF">E5L68_020855</name>
</gene>
<dbReference type="EC" id="2.7.13.3" evidence="2"/>
<evidence type="ECO:0000259" key="5">
    <source>
        <dbReference type="PROSITE" id="PS50109"/>
    </source>
</evidence>